<reference evidence="8" key="1">
    <citation type="submission" date="2017-09" db="EMBL/GenBank/DDBJ databases">
        <title>Depth-based differentiation of microbial function through sediment-hosted aquifers and enrichment of novel symbionts in the deep terrestrial subsurface.</title>
        <authorList>
            <person name="Probst A.J."/>
            <person name="Ladd B."/>
            <person name="Jarett J.K."/>
            <person name="Geller-Mcgrath D.E."/>
            <person name="Sieber C.M.K."/>
            <person name="Emerson J.B."/>
            <person name="Anantharaman K."/>
            <person name="Thomas B.C."/>
            <person name="Malmstrom R."/>
            <person name="Stieglmeier M."/>
            <person name="Klingl A."/>
            <person name="Woyke T."/>
            <person name="Ryan C.M."/>
            <person name="Banfield J.F."/>
        </authorList>
    </citation>
    <scope>NUCLEOTIDE SEQUENCE [LARGE SCALE GENOMIC DNA]</scope>
</reference>
<organism evidence="7 8">
    <name type="scientific">Candidatus Nealsonbacteria bacterium CG08_land_8_20_14_0_20_38_20</name>
    <dbReference type="NCBI Taxonomy" id="1974705"/>
    <lineage>
        <taxon>Bacteria</taxon>
        <taxon>Candidatus Nealsoniibacteriota</taxon>
    </lineage>
</organism>
<comment type="caution">
    <text evidence="7">The sequence shown here is derived from an EMBL/GenBank/DDBJ whole genome shotgun (WGS) entry which is preliminary data.</text>
</comment>
<feature type="domain" description="Type II secretion system protein GspE N-terminal" evidence="6">
    <location>
        <begin position="56"/>
        <end position="140"/>
    </location>
</feature>
<protein>
    <recommendedName>
        <fullName evidence="9">AAA+ ATPase domain-containing protein</fullName>
    </recommendedName>
</protein>
<evidence type="ECO:0000256" key="3">
    <source>
        <dbReference type="ARBA" id="ARBA00022840"/>
    </source>
</evidence>
<dbReference type="InterPro" id="IPR001482">
    <property type="entry name" value="T2SS/T4SS_dom"/>
</dbReference>
<evidence type="ECO:0000313" key="7">
    <source>
        <dbReference type="EMBL" id="PIS39510.1"/>
    </source>
</evidence>
<dbReference type="CDD" id="cd01129">
    <property type="entry name" value="PulE-GspE-like"/>
    <property type="match status" value="1"/>
</dbReference>
<evidence type="ECO:0000313" key="8">
    <source>
        <dbReference type="Proteomes" id="UP000230088"/>
    </source>
</evidence>
<comment type="similarity">
    <text evidence="1">Belongs to the GSP E family.</text>
</comment>
<evidence type="ECO:0008006" key="9">
    <source>
        <dbReference type="Google" id="ProtNLM"/>
    </source>
</evidence>
<dbReference type="GO" id="GO:0005886">
    <property type="term" value="C:plasma membrane"/>
    <property type="evidence" value="ECO:0007669"/>
    <property type="project" value="TreeGrafter"/>
</dbReference>
<evidence type="ECO:0000259" key="5">
    <source>
        <dbReference type="Pfam" id="PF00437"/>
    </source>
</evidence>
<dbReference type="Pfam" id="PF00437">
    <property type="entry name" value="T2SSE"/>
    <property type="match status" value="1"/>
</dbReference>
<dbReference type="Gene3D" id="3.30.300.160">
    <property type="entry name" value="Type II secretion system, protein E, N-terminal domain"/>
    <property type="match status" value="1"/>
</dbReference>
<dbReference type="InterPro" id="IPR037257">
    <property type="entry name" value="T2SS_E_N_sf"/>
</dbReference>
<sequence>MTLLQQLVKKGMLEKAKAASLEYEIKNSSRKEEEIILERKIVSEELLFGLKSENLNVPFKRIYIEEVPLKTLELIPEDSARFYTMIPIGLKDNNLEIGMVYPEDLKAQEAIKFLARQGRFGYKIFLLTLSDFRELFKKYRTLRREVGRALEELESEMKAEKIERSSFGAKEMERLVEDAPISKVVGVILRHAVDGGASDIHIEPTRDRLRIRFRVIGVLHSSLILPLKVHPAVIARIKILTNLKLDENRIPQDGRFSAKIDEKDIDFRVSTFPTTLGEKVAIRVLDPTVGLKSFEELGLNKRNLEVIKKAIKKPYGMILSTGPTGCGKTTTLYAILKVLNREEVNVMTLEDPVEYYIEGVNQSEVKPEIGYDFARGLRHLLRQDPNIIMVGEIRDDETAALAIHAALTGHLVLSTIHTNNASGVIPRLIDLGIKPYLMSPALSIVIAQRLVRNLCPYCRTKIKPKKEIENMILKEIENFPEFLKKEIKIPKPLYIYQAVGCKKCNEEGYSGRGGLFEVLTMTDELAEIILKEPSESRINEEAKRQGMLTMKQDGILKALDGVATIEDVLGAAEEK</sequence>
<keyword evidence="2" id="KW-0547">Nucleotide-binding</keyword>
<keyword evidence="3" id="KW-0067">ATP-binding</keyword>
<accession>A0A2H0YM24</accession>
<dbReference type="EMBL" id="PEYD01000030">
    <property type="protein sequence ID" value="PIS39510.1"/>
    <property type="molecule type" value="Genomic_DNA"/>
</dbReference>
<dbReference type="GO" id="GO:0016887">
    <property type="term" value="F:ATP hydrolysis activity"/>
    <property type="evidence" value="ECO:0007669"/>
    <property type="project" value="TreeGrafter"/>
</dbReference>
<dbReference type="InterPro" id="IPR007831">
    <property type="entry name" value="T2SS_GspE_N"/>
</dbReference>
<evidence type="ECO:0000256" key="1">
    <source>
        <dbReference type="ARBA" id="ARBA00006611"/>
    </source>
</evidence>
<dbReference type="Gene3D" id="3.30.450.90">
    <property type="match status" value="1"/>
</dbReference>
<name>A0A2H0YM24_9BACT</name>
<evidence type="ECO:0000256" key="2">
    <source>
        <dbReference type="ARBA" id="ARBA00022741"/>
    </source>
</evidence>
<evidence type="ECO:0000259" key="6">
    <source>
        <dbReference type="Pfam" id="PF05157"/>
    </source>
</evidence>
<dbReference type="InterPro" id="IPR027417">
    <property type="entry name" value="P-loop_NTPase"/>
</dbReference>
<dbReference type="Pfam" id="PF05157">
    <property type="entry name" value="MshEN"/>
    <property type="match status" value="1"/>
</dbReference>
<dbReference type="Gene3D" id="3.40.50.300">
    <property type="entry name" value="P-loop containing nucleotide triphosphate hydrolases"/>
    <property type="match status" value="1"/>
</dbReference>
<gene>
    <name evidence="7" type="ORF">COT33_01580</name>
</gene>
<keyword evidence="4" id="KW-0175">Coiled coil</keyword>
<dbReference type="SUPFAM" id="SSF52540">
    <property type="entry name" value="P-loop containing nucleoside triphosphate hydrolases"/>
    <property type="match status" value="1"/>
</dbReference>
<evidence type="ECO:0000256" key="4">
    <source>
        <dbReference type="SAM" id="Coils"/>
    </source>
</evidence>
<feature type="domain" description="Bacterial type II secretion system protein E" evidence="5">
    <location>
        <begin position="176"/>
        <end position="569"/>
    </location>
</feature>
<dbReference type="Proteomes" id="UP000230088">
    <property type="component" value="Unassembled WGS sequence"/>
</dbReference>
<dbReference type="AlphaFoldDB" id="A0A2H0YM24"/>
<dbReference type="SUPFAM" id="SSF160246">
    <property type="entry name" value="EspE N-terminal domain-like"/>
    <property type="match status" value="1"/>
</dbReference>
<feature type="coiled-coil region" evidence="4">
    <location>
        <begin position="136"/>
        <end position="170"/>
    </location>
</feature>
<proteinExistence type="inferred from homology"/>
<dbReference type="PANTHER" id="PTHR30258">
    <property type="entry name" value="TYPE II SECRETION SYSTEM PROTEIN GSPE-RELATED"/>
    <property type="match status" value="1"/>
</dbReference>
<dbReference type="PANTHER" id="PTHR30258:SF1">
    <property type="entry name" value="PROTEIN TRANSPORT PROTEIN HOFB HOMOLOG"/>
    <property type="match status" value="1"/>
</dbReference>
<dbReference type="GO" id="GO:0005524">
    <property type="term" value="F:ATP binding"/>
    <property type="evidence" value="ECO:0007669"/>
    <property type="project" value="UniProtKB-KW"/>
</dbReference>